<dbReference type="EMBL" id="OW150024">
    <property type="protein sequence ID" value="CAH2032085.1"/>
    <property type="molecule type" value="Genomic_DNA"/>
</dbReference>
<dbReference type="CDD" id="cd11386">
    <property type="entry name" value="MCP_signal"/>
    <property type="match status" value="1"/>
</dbReference>
<keyword evidence="4" id="KW-0812">Transmembrane</keyword>
<evidence type="ECO:0000256" key="1">
    <source>
        <dbReference type="ARBA" id="ARBA00023224"/>
    </source>
</evidence>
<keyword evidence="7" id="KW-1185">Reference proteome</keyword>
<gene>
    <name evidence="6" type="ORF">GEAMG1_2249</name>
</gene>
<keyword evidence="1 3" id="KW-0807">Transducer</keyword>
<feature type="transmembrane region" description="Helical" evidence="4">
    <location>
        <begin position="12"/>
        <end position="33"/>
    </location>
</feature>
<evidence type="ECO:0000313" key="7">
    <source>
        <dbReference type="Proteomes" id="UP001295463"/>
    </source>
</evidence>
<comment type="similarity">
    <text evidence="2">Belongs to the methyl-accepting chemotaxis (MCP) protein family.</text>
</comment>
<dbReference type="PROSITE" id="PS50111">
    <property type="entry name" value="CHEMOTAXIS_TRANSDUC_2"/>
    <property type="match status" value="1"/>
</dbReference>
<feature type="transmembrane region" description="Helical" evidence="4">
    <location>
        <begin position="58"/>
        <end position="79"/>
    </location>
</feature>
<evidence type="ECO:0000313" key="6">
    <source>
        <dbReference type="EMBL" id="CAH2032085.1"/>
    </source>
</evidence>
<keyword evidence="4" id="KW-1133">Transmembrane helix</keyword>
<evidence type="ECO:0000256" key="3">
    <source>
        <dbReference type="PROSITE-ProRule" id="PRU00284"/>
    </source>
</evidence>
<reference evidence="6 7" key="1">
    <citation type="submission" date="2022-03" db="EMBL/GenBank/DDBJ databases">
        <authorList>
            <person name="Koch H."/>
        </authorList>
    </citation>
    <scope>NUCLEOTIDE SEQUENCE [LARGE SCALE GENOMIC DNA]</scope>
    <source>
        <strain evidence="6 7">G1</strain>
    </source>
</reference>
<evidence type="ECO:0000259" key="5">
    <source>
        <dbReference type="PROSITE" id="PS50111"/>
    </source>
</evidence>
<dbReference type="SMART" id="SM00065">
    <property type="entry name" value="GAF"/>
    <property type="match status" value="1"/>
</dbReference>
<accession>A0ABN8HL61</accession>
<dbReference type="RefSeq" id="WP_305732861.1">
    <property type="nucleotide sequence ID" value="NZ_OW150024.1"/>
</dbReference>
<feature type="transmembrane region" description="Helical" evidence="4">
    <location>
        <begin position="229"/>
        <end position="247"/>
    </location>
</feature>
<dbReference type="PRINTS" id="PR00260">
    <property type="entry name" value="CHEMTRNSDUCR"/>
</dbReference>
<dbReference type="InterPro" id="IPR004089">
    <property type="entry name" value="MCPsignal_dom"/>
</dbReference>
<dbReference type="SUPFAM" id="SSF58104">
    <property type="entry name" value="Methyl-accepting chemotaxis protein (MCP) signaling domain"/>
    <property type="match status" value="1"/>
</dbReference>
<protein>
    <submittedName>
        <fullName evidence="6">Methyl-accepting chemotaxis sensory transducer with GAF sensor</fullName>
    </submittedName>
</protein>
<dbReference type="Pfam" id="PF01590">
    <property type="entry name" value="GAF"/>
    <property type="match status" value="1"/>
</dbReference>
<keyword evidence="4" id="KW-0472">Membrane</keyword>
<dbReference type="Pfam" id="PF00015">
    <property type="entry name" value="MCPsignal"/>
    <property type="match status" value="1"/>
</dbReference>
<dbReference type="PANTHER" id="PTHR32089">
    <property type="entry name" value="METHYL-ACCEPTING CHEMOTAXIS PROTEIN MCPB"/>
    <property type="match status" value="1"/>
</dbReference>
<feature type="domain" description="Methyl-accepting transducer" evidence="5">
    <location>
        <begin position="336"/>
        <end position="572"/>
    </location>
</feature>
<dbReference type="PANTHER" id="PTHR32089:SF112">
    <property type="entry name" value="LYSOZYME-LIKE PROTEIN-RELATED"/>
    <property type="match status" value="1"/>
</dbReference>
<evidence type="ECO:0000256" key="2">
    <source>
        <dbReference type="ARBA" id="ARBA00029447"/>
    </source>
</evidence>
<organism evidence="6 7">
    <name type="scientific">Trichlorobacter ammonificans</name>
    <dbReference type="NCBI Taxonomy" id="2916410"/>
    <lineage>
        <taxon>Bacteria</taxon>
        <taxon>Pseudomonadati</taxon>
        <taxon>Thermodesulfobacteriota</taxon>
        <taxon>Desulfuromonadia</taxon>
        <taxon>Geobacterales</taxon>
        <taxon>Geobacteraceae</taxon>
        <taxon>Trichlorobacter</taxon>
    </lineage>
</organism>
<dbReference type="InterPro" id="IPR004090">
    <property type="entry name" value="Chemotax_Me-accpt_rcpt"/>
</dbReference>
<dbReference type="InterPro" id="IPR029016">
    <property type="entry name" value="GAF-like_dom_sf"/>
</dbReference>
<dbReference type="Gene3D" id="1.10.287.950">
    <property type="entry name" value="Methyl-accepting chemotaxis protein"/>
    <property type="match status" value="1"/>
</dbReference>
<proteinExistence type="inferred from homology"/>
<name>A0ABN8HL61_9BACT</name>
<dbReference type="SUPFAM" id="SSF55781">
    <property type="entry name" value="GAF domain-like"/>
    <property type="match status" value="1"/>
</dbReference>
<evidence type="ECO:0000256" key="4">
    <source>
        <dbReference type="SAM" id="Phobius"/>
    </source>
</evidence>
<sequence>MSRAVSHSRSYSILGVLMGLGAPVGWILIRLIFYAEPDQPLLDQVFFDVFKDAKHLTLYLYMGLGTSVVLGITGFLIGTNGDELLSRARQLDELHREVAAQKELFENRFLVLDTNIKNFHHISSRIQTSLNLEEVLMLCAEGLHDVLGYERVNILMLAQNGRKLRFVTASGSDAEATQGVTLPVDQSIGVIYKSISEAKPYLIDDITRYGSDYHLQPPHDRIEALRSRNFIICPMVVKGAAVGAFAIDNKRSRRPLNESDLDTIMLFADQVSNAITRINLLTSIDTLTSELESSFSFLLSHRAQYSRNEIALGESIESVADGAAVIASAAEGAMASVDETSTAVNEISVAIEEVSRNLDTLAGIVHQAASAMEEIASTITSVERSAAMSHEVSSQVQNQTGEGRRAVNDTIGFLADIQHSVEESYAGITRLAEKSGRIENIVSVINDITKRTNLLALNASIIAAQAGEYGRSFGVVADEIRNLSLQTGHSTGEITGIIDEIMFESRQAADRITSTKGLVSRGVELGHAMGETLQSIYDRSVCSMEMTQEIKQATEEQSTSVQLVARSMEDISSMTSQIFNASKDQAKATRSIARAIETIKEMAHEMVRSTSSQVDDTQRIRRTVESVNAMVAEMFDNMEARRAQGAEVIKELESMKSTTCQL</sequence>
<dbReference type="InterPro" id="IPR003018">
    <property type="entry name" value="GAF"/>
</dbReference>
<dbReference type="Gene3D" id="3.30.450.40">
    <property type="match status" value="1"/>
</dbReference>
<dbReference type="Proteomes" id="UP001295463">
    <property type="component" value="Chromosome"/>
</dbReference>
<dbReference type="SMART" id="SM00283">
    <property type="entry name" value="MA"/>
    <property type="match status" value="1"/>
</dbReference>